<protein>
    <submittedName>
        <fullName evidence="1">Uncharacterized protein</fullName>
    </submittedName>
</protein>
<accession>A0A0D8HE68</accession>
<reference evidence="1 2" key="1">
    <citation type="submission" date="2015-01" db="EMBL/GenBank/DDBJ databases">
        <title>Draft genome of the acidophilic iron oxidizer Acidithrix ferrooxidans strain Py-F3.</title>
        <authorList>
            <person name="Poehlein A."/>
            <person name="Eisen S."/>
            <person name="Schloemann M."/>
            <person name="Johnson B.D."/>
            <person name="Daniel R."/>
            <person name="Muehling M."/>
        </authorList>
    </citation>
    <scope>NUCLEOTIDE SEQUENCE [LARGE SCALE GENOMIC DNA]</scope>
    <source>
        <strain evidence="1 2">Py-F3</strain>
    </source>
</reference>
<proteinExistence type="predicted"/>
<organism evidence="1 2">
    <name type="scientific">Acidithrix ferrooxidans</name>
    <dbReference type="NCBI Taxonomy" id="1280514"/>
    <lineage>
        <taxon>Bacteria</taxon>
        <taxon>Bacillati</taxon>
        <taxon>Actinomycetota</taxon>
        <taxon>Acidimicrobiia</taxon>
        <taxon>Acidimicrobiales</taxon>
        <taxon>Acidimicrobiaceae</taxon>
        <taxon>Acidithrix</taxon>
    </lineage>
</organism>
<dbReference type="EMBL" id="JXYS01000092">
    <property type="protein sequence ID" value="KJF16228.1"/>
    <property type="molecule type" value="Genomic_DNA"/>
</dbReference>
<name>A0A0D8HE68_9ACTN</name>
<dbReference type="AlphaFoldDB" id="A0A0D8HE68"/>
<gene>
    <name evidence="1" type="ORF">AXFE_29220</name>
</gene>
<sequence>MNWEAYEDVIQLAHYKDCFGSSSRFYVVLPLGLALFPLCEEWPMRRAHWNDTVILVWFWQVTPGLKIR</sequence>
<evidence type="ECO:0000313" key="1">
    <source>
        <dbReference type="EMBL" id="KJF16228.1"/>
    </source>
</evidence>
<evidence type="ECO:0000313" key="2">
    <source>
        <dbReference type="Proteomes" id="UP000032360"/>
    </source>
</evidence>
<keyword evidence="2" id="KW-1185">Reference proteome</keyword>
<dbReference type="Proteomes" id="UP000032360">
    <property type="component" value="Unassembled WGS sequence"/>
</dbReference>
<comment type="caution">
    <text evidence="1">The sequence shown here is derived from an EMBL/GenBank/DDBJ whole genome shotgun (WGS) entry which is preliminary data.</text>
</comment>